<organism evidence="3 4">
    <name type="scientific">Plakobranchus ocellatus</name>
    <dbReference type="NCBI Taxonomy" id="259542"/>
    <lineage>
        <taxon>Eukaryota</taxon>
        <taxon>Metazoa</taxon>
        <taxon>Spiralia</taxon>
        <taxon>Lophotrochozoa</taxon>
        <taxon>Mollusca</taxon>
        <taxon>Gastropoda</taxon>
        <taxon>Heterobranchia</taxon>
        <taxon>Euthyneura</taxon>
        <taxon>Panpulmonata</taxon>
        <taxon>Sacoglossa</taxon>
        <taxon>Placobranchoidea</taxon>
        <taxon>Plakobranchidae</taxon>
        <taxon>Plakobranchus</taxon>
    </lineage>
</organism>
<proteinExistence type="predicted"/>
<comment type="caution">
    <text evidence="3">The sequence shown here is derived from an EMBL/GenBank/DDBJ whole genome shotgun (WGS) entry which is preliminary data.</text>
</comment>
<evidence type="ECO:0000256" key="2">
    <source>
        <dbReference type="SAM" id="SignalP"/>
    </source>
</evidence>
<name>A0AAV4C8K2_9GAST</name>
<feature type="region of interest" description="Disordered" evidence="1">
    <location>
        <begin position="1433"/>
        <end position="1455"/>
    </location>
</feature>
<feature type="signal peptide" evidence="2">
    <location>
        <begin position="1"/>
        <end position="24"/>
    </location>
</feature>
<evidence type="ECO:0000256" key="1">
    <source>
        <dbReference type="SAM" id="MobiDB-lite"/>
    </source>
</evidence>
<feature type="chain" id="PRO_5043551156" evidence="2">
    <location>
        <begin position="25"/>
        <end position="1455"/>
    </location>
</feature>
<sequence length="1455" mass="167672">MIPGSKKTSLIVFLTVLSTTYLSASTSIPLVEIQEEKIFEADVRNISQWKTTINDRGHHSSKVPETKKDSFPEVAVLNPGRLNDESAITNKADSTENRRQEKQRKLQKSVSRLSSKGIEGNIPRREQMGWKSKNRWLSALSFEAIRKKRKNYYSINTSDDNDIFKNVDENAFGYKLVQGDNEPLYVKTGLAKTEHRKRNKMDNGHDGQNRFSKPPIKPYESTNKERKRQKSTKLESHVKQKYAGKLKNWSSNFMRNSFLVDFYRHRIGLNGKKDEKLKSNTFMYKKTHNNETNSFGQGNVEVTYYNNDRANCGVKKQFKISKSSMKHSPQQSPKFMKQSHRTGFGKIKSTNGHVVDAEIKPWAEKRCASDHTRNKIETLNTVDFIREIMLKSKRGKIIDWPTLDLLTAIMDLPLCKKQLYFRSDIIDQNSLQFEKVIKEGGPLKNGLIGNHLRKMLNVSPTEIETFVKSFKTLLDNQPKHQGQKLLSKFINKMKEAEELFMLGRFTTKSFSKCKHSSCGFGSSYIRCVLPPFKHKKRKENRKRRSSLKEKKLVSDEEIVRRLRREISVPAKSYVNLDNDNLHHKPKDLPKLRPREGKIKLRDKNYANLIKDIIHHDPETLSKIKEGQIKFRQTFGINKHSNLKLKHINYTHVSFDALKSRKDQISLLLKNLTNTTGTKGWYNIYHVHSIKPKQVFDNQSYSGSETTPEQLSKMSNTSISKAKPHTAHHVHRRSVLKQNQSTLQKLENTIPPLSLQFGEETFSNFDHVQDMRKKAEDRNMSINSHQRLGPRFPENALQLLIKETSADETKAGDLLIEASNESKALNTSSSSSQEKSMIEKQMNDILEQLDKAIETLKISKLRPKGFRKSATYAEDSDIIRHIFALAQTELNHLSNDLECTACNQERCKNGSEKEASYFTSSDNHTEQDSVVFSLKESAVQRPLEKMSKNSNLNSYRHTLVCALIKQYAHLLDHVHRMLVVSEKNYTFKGKDNPMIHFRQVLADEMPSQFKTNQLASSKFDETLSAQNLYTHFLDNVLGVLTESPTKDSFQHEGDPMFILRQILEAEIPNRFKFSNPTFEETTKTENKFPPIAFNRNENSVRKKMDGGYRNDSLLVTIQLDIPTLNGSLSEFIRKILRALLPNPMASKENINKCPKKYMLCLLDVDSQPAGSMMGARPTVDQNVAKRKTYISGMIDDKGTSPPNTRNLNIFKMWQKGQEFNPYNLLDDKELNKTYTNGEVLFNVTLALNKLNIAVQKLLDQYNKTKNRNYRPVDVYERFPLLEISNEIGQETMRNRLLGSGDTDNILGEKKYIPNETLNFQQSQQSDGGKSIDNYSFKPWQSRALFDKAGKNEKYFQFQPTLQDSKAESIEKSSQSLKMSNVLPLEYKNVLDIVRARPKYTSLSRENDMRQLKNAMKKETQINTKMALFNFWKKAKSDARSPSEDPSLKDLERFKDI</sequence>
<accession>A0AAV4C8K2</accession>
<feature type="region of interest" description="Disordered" evidence="1">
    <location>
        <begin position="82"/>
        <end position="126"/>
    </location>
</feature>
<protein>
    <submittedName>
        <fullName evidence="3">Uncharacterized protein</fullName>
    </submittedName>
</protein>
<keyword evidence="4" id="KW-1185">Reference proteome</keyword>
<dbReference type="Proteomes" id="UP000735302">
    <property type="component" value="Unassembled WGS sequence"/>
</dbReference>
<dbReference type="EMBL" id="BLXT01005946">
    <property type="protein sequence ID" value="GFO27661.1"/>
    <property type="molecule type" value="Genomic_DNA"/>
</dbReference>
<feature type="compositionally biased region" description="Basic and acidic residues" evidence="1">
    <location>
        <begin position="93"/>
        <end position="104"/>
    </location>
</feature>
<evidence type="ECO:0000313" key="3">
    <source>
        <dbReference type="EMBL" id="GFO27661.1"/>
    </source>
</evidence>
<keyword evidence="2" id="KW-0732">Signal</keyword>
<feature type="region of interest" description="Disordered" evidence="1">
    <location>
        <begin position="191"/>
        <end position="239"/>
    </location>
</feature>
<evidence type="ECO:0000313" key="4">
    <source>
        <dbReference type="Proteomes" id="UP000735302"/>
    </source>
</evidence>
<reference evidence="3 4" key="1">
    <citation type="journal article" date="2021" name="Elife">
        <title>Chloroplast acquisition without the gene transfer in kleptoplastic sea slugs, Plakobranchus ocellatus.</title>
        <authorList>
            <person name="Maeda T."/>
            <person name="Takahashi S."/>
            <person name="Yoshida T."/>
            <person name="Shimamura S."/>
            <person name="Takaki Y."/>
            <person name="Nagai Y."/>
            <person name="Toyoda A."/>
            <person name="Suzuki Y."/>
            <person name="Arimoto A."/>
            <person name="Ishii H."/>
            <person name="Satoh N."/>
            <person name="Nishiyama T."/>
            <person name="Hasebe M."/>
            <person name="Maruyama T."/>
            <person name="Minagawa J."/>
            <person name="Obokata J."/>
            <person name="Shigenobu S."/>
        </authorList>
    </citation>
    <scope>NUCLEOTIDE SEQUENCE [LARGE SCALE GENOMIC DNA]</scope>
</reference>
<gene>
    <name evidence="3" type="ORF">PoB_005416600</name>
</gene>